<sequence length="997" mass="112058">MRKNYILALSFAAVSLSAAAQHTITGTVKDSRELPVLGAVVSVVGNPGKSVLTDQDGAFAIEAEQGDYIEVVYADCRSKRVWIDSPVVNVSLESRDAAIENRGVLRTAENQTQSIATLSGEDIWRNSTPDISNALYGLIPGLTVQQNTSYSSGGASLSIHGQMGRSPLIVVDGIPRNLEYLNSLEIESVSVLKDGAATALWGTRGASGVIMVTTKRGQYKERDIDVSYTYGMGIPVNEPEFVDGYTYALMKNEALYYDGLTLQYDQAALTAFRNGSNPDLYPNVDWLDAAQRKHSVNNQFNISFRGGGDKLRYYTLINYKNDYGILSKSWSKSFTERYNSQMRKYDLNVRMNLDVDVTRYTKVALSMFGLLREENRPNITEENIYASLYHTPASAFPIRTTTNLWGGDEMFGKNPIAQIADVGYYKTNRRLLQSDLRILQDLSMWTEGLKAEVGIAYDNDAVFQETGSKNYDYEINTPVRLPATGDYTSRKEVRGDNSALSVSNTGLNSQFIRLVIDAKVGYDRAFGLHGVTGTLQYRQESYTPMGRNNTRKRQSYIFTGGYNYAGKYMLDVVVNRSGTSVLSDGDKFRTYPAVSAGWIISNENFMKNQSVFDFLKLRASWGRSGNDDIAYDLDERFWITAGGAQFQNPPVGFGGIIAGTLPITDLTIEMSDKYNVGLDLGMLNNRLSLTFDGYYDKRKDMLVDGTNMYSAVIGTGIPQQNIGQMNAKGIDLAVKWADKAGRDFNYYVGGTFSWLKTEVEENGEGYQPYDYLSKKGDRVGQCYGLEAIGYFNDWEDINNSPSQLFSDVRPGDIKYKDQNGDGRIDDYDVVPIGYSTTVPGIYYGINLGFEYRGFGMDMVFQGVGQFSKMLNVRSVYWPMRNGNSNLTKWYLEDNIRWTEDTKDIATVPRLTTLDNANNFRNSTQWLENGSYFKLRNLNIYYNLPDKWAKAMKMDKCQVYVRANNLFSIDHIKYMNCEDLTINYPDMTSVYFGLNINF</sequence>
<dbReference type="InterPro" id="IPR039426">
    <property type="entry name" value="TonB-dep_rcpt-like"/>
</dbReference>
<dbReference type="InterPro" id="IPR023997">
    <property type="entry name" value="TonB-dep_OMP_SusC/RagA_CS"/>
</dbReference>
<reference evidence="4" key="2">
    <citation type="submission" date="2021-04" db="EMBL/GenBank/DDBJ databases">
        <authorList>
            <person name="Gilroy R."/>
        </authorList>
    </citation>
    <scope>NUCLEOTIDE SEQUENCE</scope>
    <source>
        <strain evidence="4">8470</strain>
    </source>
</reference>
<accession>A0A948X3Z1</accession>
<dbReference type="GO" id="GO:0009279">
    <property type="term" value="C:cell outer membrane"/>
    <property type="evidence" value="ECO:0007669"/>
    <property type="project" value="UniProtKB-SubCell"/>
</dbReference>
<comment type="caution">
    <text evidence="4">The sequence shown here is derived from an EMBL/GenBank/DDBJ whole genome shotgun (WGS) entry which is preliminary data.</text>
</comment>
<comment type="similarity">
    <text evidence="1">Belongs to the TonB-dependent receptor family.</text>
</comment>
<keyword evidence="2" id="KW-0732">Signal</keyword>
<comment type="subcellular location">
    <subcellularLocation>
        <location evidence="1">Cell outer membrane</location>
        <topology evidence="1">Multi-pass membrane protein</topology>
    </subcellularLocation>
</comment>
<evidence type="ECO:0000313" key="4">
    <source>
        <dbReference type="EMBL" id="MBU3856861.1"/>
    </source>
</evidence>
<dbReference type="InterPro" id="IPR008969">
    <property type="entry name" value="CarboxyPept-like_regulatory"/>
</dbReference>
<dbReference type="EMBL" id="JAHLFJ010000086">
    <property type="protein sequence ID" value="MBU3856861.1"/>
    <property type="molecule type" value="Genomic_DNA"/>
</dbReference>
<dbReference type="Gene3D" id="2.170.130.10">
    <property type="entry name" value="TonB-dependent receptor, plug domain"/>
    <property type="match status" value="1"/>
</dbReference>
<feature type="domain" description="TonB-dependent receptor plug" evidence="3">
    <location>
        <begin position="109"/>
        <end position="209"/>
    </location>
</feature>
<keyword evidence="1" id="KW-0813">Transport</keyword>
<dbReference type="Gene3D" id="2.60.40.1120">
    <property type="entry name" value="Carboxypeptidase-like, regulatory domain"/>
    <property type="match status" value="1"/>
</dbReference>
<dbReference type="PROSITE" id="PS00018">
    <property type="entry name" value="EF_HAND_1"/>
    <property type="match status" value="1"/>
</dbReference>
<evidence type="ECO:0000313" key="5">
    <source>
        <dbReference type="Proteomes" id="UP000784286"/>
    </source>
</evidence>
<dbReference type="NCBIfam" id="TIGR04057">
    <property type="entry name" value="SusC_RagA_signa"/>
    <property type="match status" value="1"/>
</dbReference>
<dbReference type="InterPro" id="IPR018247">
    <property type="entry name" value="EF_Hand_1_Ca_BS"/>
</dbReference>
<keyword evidence="1" id="KW-0472">Membrane</keyword>
<dbReference type="AlphaFoldDB" id="A0A948X3Z1"/>
<proteinExistence type="inferred from homology"/>
<reference evidence="4" key="1">
    <citation type="journal article" date="2021" name="PeerJ">
        <title>Extensive microbial diversity within the chicken gut microbiome revealed by metagenomics and culture.</title>
        <authorList>
            <person name="Gilroy R."/>
            <person name="Ravi A."/>
            <person name="Getino M."/>
            <person name="Pursley I."/>
            <person name="Horton D.L."/>
            <person name="Alikhan N.F."/>
            <person name="Baker D."/>
            <person name="Gharbi K."/>
            <person name="Hall N."/>
            <person name="Watson M."/>
            <person name="Adriaenssens E.M."/>
            <person name="Foster-Nyarko E."/>
            <person name="Jarju S."/>
            <person name="Secka A."/>
            <person name="Antonio M."/>
            <person name="Oren A."/>
            <person name="Chaudhuri R.R."/>
            <person name="La Ragione R."/>
            <person name="Hildebrand F."/>
            <person name="Pallen M.J."/>
        </authorList>
    </citation>
    <scope>NUCLEOTIDE SEQUENCE</scope>
    <source>
        <strain evidence="4">8470</strain>
    </source>
</reference>
<evidence type="ECO:0000259" key="3">
    <source>
        <dbReference type="Pfam" id="PF07715"/>
    </source>
</evidence>
<keyword evidence="1" id="KW-0812">Transmembrane</keyword>
<name>A0A948X3Z1_9BACT</name>
<evidence type="ECO:0000256" key="2">
    <source>
        <dbReference type="SAM" id="SignalP"/>
    </source>
</evidence>
<dbReference type="SUPFAM" id="SSF56935">
    <property type="entry name" value="Porins"/>
    <property type="match status" value="1"/>
</dbReference>
<dbReference type="Proteomes" id="UP000784286">
    <property type="component" value="Unassembled WGS sequence"/>
</dbReference>
<dbReference type="InterPro" id="IPR012910">
    <property type="entry name" value="Plug_dom"/>
</dbReference>
<dbReference type="NCBIfam" id="TIGR04056">
    <property type="entry name" value="OMP_RagA_SusC"/>
    <property type="match status" value="1"/>
</dbReference>
<dbReference type="PROSITE" id="PS52016">
    <property type="entry name" value="TONB_DEPENDENT_REC_3"/>
    <property type="match status" value="1"/>
</dbReference>
<gene>
    <name evidence="4" type="ORF">H9928_09990</name>
</gene>
<feature type="signal peptide" evidence="2">
    <location>
        <begin position="1"/>
        <end position="20"/>
    </location>
</feature>
<dbReference type="InterPro" id="IPR023996">
    <property type="entry name" value="TonB-dep_OMP_SusC/RagA"/>
</dbReference>
<evidence type="ECO:0000256" key="1">
    <source>
        <dbReference type="PROSITE-ProRule" id="PRU01360"/>
    </source>
</evidence>
<dbReference type="Pfam" id="PF07715">
    <property type="entry name" value="Plug"/>
    <property type="match status" value="1"/>
</dbReference>
<keyword evidence="1" id="KW-1134">Transmembrane beta strand</keyword>
<dbReference type="InterPro" id="IPR037066">
    <property type="entry name" value="Plug_dom_sf"/>
</dbReference>
<dbReference type="SUPFAM" id="SSF49464">
    <property type="entry name" value="Carboxypeptidase regulatory domain-like"/>
    <property type="match status" value="1"/>
</dbReference>
<keyword evidence="1" id="KW-0998">Cell outer membrane</keyword>
<protein>
    <submittedName>
        <fullName evidence="4">SusC/RagA family TonB-linked outer membrane protein</fullName>
    </submittedName>
</protein>
<organism evidence="4 5">
    <name type="scientific">Candidatus Phocaeicola excrementipullorum</name>
    <dbReference type="NCBI Taxonomy" id="2838731"/>
    <lineage>
        <taxon>Bacteria</taxon>
        <taxon>Pseudomonadati</taxon>
        <taxon>Bacteroidota</taxon>
        <taxon>Bacteroidia</taxon>
        <taxon>Bacteroidales</taxon>
        <taxon>Bacteroidaceae</taxon>
        <taxon>Phocaeicola</taxon>
    </lineage>
</organism>
<feature type="chain" id="PRO_5037889554" evidence="2">
    <location>
        <begin position="21"/>
        <end position="997"/>
    </location>
</feature>